<name>A0A2K3NBX9_TRIPR</name>
<dbReference type="Proteomes" id="UP000236291">
    <property type="component" value="Unassembled WGS sequence"/>
</dbReference>
<gene>
    <name evidence="1" type="ORF">L195_g023833</name>
</gene>
<evidence type="ECO:0000313" key="2">
    <source>
        <dbReference type="Proteomes" id="UP000236291"/>
    </source>
</evidence>
<reference evidence="1 2" key="2">
    <citation type="journal article" date="2017" name="Front. Plant Sci.">
        <title>Gene Classification and Mining of Molecular Markers Useful in Red Clover (Trifolium pratense) Breeding.</title>
        <authorList>
            <person name="Istvanek J."/>
            <person name="Dluhosova J."/>
            <person name="Dluhos P."/>
            <person name="Patkova L."/>
            <person name="Nedelnik J."/>
            <person name="Repkova J."/>
        </authorList>
    </citation>
    <scope>NUCLEOTIDE SEQUENCE [LARGE SCALE GENOMIC DNA]</scope>
    <source>
        <strain evidence="2">cv. Tatra</strain>
        <tissue evidence="1">Young leaves</tissue>
    </source>
</reference>
<dbReference type="EMBL" id="ASHM01019058">
    <property type="protein sequence ID" value="PNY00551.1"/>
    <property type="molecule type" value="Genomic_DNA"/>
</dbReference>
<organism evidence="1 2">
    <name type="scientific">Trifolium pratense</name>
    <name type="common">Red clover</name>
    <dbReference type="NCBI Taxonomy" id="57577"/>
    <lineage>
        <taxon>Eukaryota</taxon>
        <taxon>Viridiplantae</taxon>
        <taxon>Streptophyta</taxon>
        <taxon>Embryophyta</taxon>
        <taxon>Tracheophyta</taxon>
        <taxon>Spermatophyta</taxon>
        <taxon>Magnoliopsida</taxon>
        <taxon>eudicotyledons</taxon>
        <taxon>Gunneridae</taxon>
        <taxon>Pentapetalae</taxon>
        <taxon>rosids</taxon>
        <taxon>fabids</taxon>
        <taxon>Fabales</taxon>
        <taxon>Fabaceae</taxon>
        <taxon>Papilionoideae</taxon>
        <taxon>50 kb inversion clade</taxon>
        <taxon>NPAAA clade</taxon>
        <taxon>Hologalegina</taxon>
        <taxon>IRL clade</taxon>
        <taxon>Trifolieae</taxon>
        <taxon>Trifolium</taxon>
    </lineage>
</organism>
<comment type="caution">
    <text evidence="1">The sequence shown here is derived from an EMBL/GenBank/DDBJ whole genome shotgun (WGS) entry which is preliminary data.</text>
</comment>
<evidence type="ECO:0000313" key="1">
    <source>
        <dbReference type="EMBL" id="PNY00551.1"/>
    </source>
</evidence>
<reference evidence="1 2" key="1">
    <citation type="journal article" date="2014" name="Am. J. Bot.">
        <title>Genome assembly and annotation for red clover (Trifolium pratense; Fabaceae).</title>
        <authorList>
            <person name="Istvanek J."/>
            <person name="Jaros M."/>
            <person name="Krenek A."/>
            <person name="Repkova J."/>
        </authorList>
    </citation>
    <scope>NUCLEOTIDE SEQUENCE [LARGE SCALE GENOMIC DNA]</scope>
    <source>
        <strain evidence="2">cv. Tatra</strain>
        <tissue evidence="1">Young leaves</tissue>
    </source>
</reference>
<proteinExistence type="predicted"/>
<accession>A0A2K3NBX9</accession>
<protein>
    <submittedName>
        <fullName evidence="1">PHD finger protein male sterility 1-like</fullName>
    </submittedName>
</protein>
<feature type="non-terminal residue" evidence="1">
    <location>
        <position position="1"/>
    </location>
</feature>
<dbReference type="AlphaFoldDB" id="A0A2K3NBX9"/>
<sequence length="121" mass="13161">GNEMVFGMIEVGGKLVLEGWNGGDIGINMVEQICERDPNKGIVECICGTKEDDGDRGTVIGSCQWYQLASEGPVGAFNGGAFTDCLLSVMKRRKNTLTHPLFNEVRELVLAKRLGEGRLMV</sequence>